<organism evidence="2 3">
    <name type="scientific">Trifolium subterraneum</name>
    <name type="common">Subterranean clover</name>
    <dbReference type="NCBI Taxonomy" id="3900"/>
    <lineage>
        <taxon>Eukaryota</taxon>
        <taxon>Viridiplantae</taxon>
        <taxon>Streptophyta</taxon>
        <taxon>Embryophyta</taxon>
        <taxon>Tracheophyta</taxon>
        <taxon>Spermatophyta</taxon>
        <taxon>Magnoliopsida</taxon>
        <taxon>eudicotyledons</taxon>
        <taxon>Gunneridae</taxon>
        <taxon>Pentapetalae</taxon>
        <taxon>rosids</taxon>
        <taxon>fabids</taxon>
        <taxon>Fabales</taxon>
        <taxon>Fabaceae</taxon>
        <taxon>Papilionoideae</taxon>
        <taxon>50 kb inversion clade</taxon>
        <taxon>NPAAA clade</taxon>
        <taxon>Hologalegina</taxon>
        <taxon>IRL clade</taxon>
        <taxon>Trifolieae</taxon>
        <taxon>Trifolium</taxon>
    </lineage>
</organism>
<keyword evidence="3" id="KW-1185">Reference proteome</keyword>
<dbReference type="Pfam" id="PF14541">
    <property type="entry name" value="TAXi_C"/>
    <property type="match status" value="2"/>
</dbReference>
<dbReference type="Gene3D" id="2.40.70.10">
    <property type="entry name" value="Acid Proteases"/>
    <property type="match status" value="2"/>
</dbReference>
<dbReference type="PANTHER" id="PTHR47965:SF103">
    <property type="entry name" value="EUKARYOTIC ASPARTYL PROTEASE FAMILY PROTEIN"/>
    <property type="match status" value="1"/>
</dbReference>
<dbReference type="InterPro" id="IPR032799">
    <property type="entry name" value="TAXi_C"/>
</dbReference>
<feature type="domain" description="Xylanase inhibitor C-terminal" evidence="1">
    <location>
        <begin position="65"/>
        <end position="139"/>
    </location>
</feature>
<gene>
    <name evidence="2" type="ORF">TSUD_381040</name>
</gene>
<reference evidence="3" key="1">
    <citation type="journal article" date="2017" name="Front. Plant Sci.">
        <title>Climate Clever Clovers: New Paradigm to Reduce the Environmental Footprint of Ruminants by Breeding Low Methanogenic Forages Utilizing Haplotype Variation.</title>
        <authorList>
            <person name="Kaur P."/>
            <person name="Appels R."/>
            <person name="Bayer P.E."/>
            <person name="Keeble-Gagnere G."/>
            <person name="Wang J."/>
            <person name="Hirakawa H."/>
            <person name="Shirasawa K."/>
            <person name="Vercoe P."/>
            <person name="Stefanova K."/>
            <person name="Durmic Z."/>
            <person name="Nichols P."/>
            <person name="Revell C."/>
            <person name="Isobe S.N."/>
            <person name="Edwards D."/>
            <person name="Erskine W."/>
        </authorList>
    </citation>
    <scope>NUCLEOTIDE SEQUENCE [LARGE SCALE GENOMIC DNA]</scope>
    <source>
        <strain evidence="3">cv. Daliak</strain>
    </source>
</reference>
<dbReference type="PANTHER" id="PTHR47965">
    <property type="entry name" value="ASPARTYL PROTEASE-RELATED"/>
    <property type="match status" value="1"/>
</dbReference>
<proteinExistence type="predicted"/>
<dbReference type="SUPFAM" id="SSF50630">
    <property type="entry name" value="Acid proteases"/>
    <property type="match status" value="1"/>
</dbReference>
<feature type="domain" description="Xylanase inhibitor C-terminal" evidence="1">
    <location>
        <begin position="140"/>
        <end position="173"/>
    </location>
</feature>
<dbReference type="OrthoDB" id="1904546at2759"/>
<dbReference type="GO" id="GO:0006508">
    <property type="term" value="P:proteolysis"/>
    <property type="evidence" value="ECO:0007669"/>
    <property type="project" value="InterPro"/>
</dbReference>
<dbReference type="AlphaFoldDB" id="A0A2Z6MME9"/>
<name>A0A2Z6MME9_TRISU</name>
<protein>
    <recommendedName>
        <fullName evidence="1">Xylanase inhibitor C-terminal domain-containing protein</fullName>
    </recommendedName>
</protein>
<accession>A0A2Z6MME9</accession>
<evidence type="ECO:0000259" key="1">
    <source>
        <dbReference type="Pfam" id="PF14541"/>
    </source>
</evidence>
<dbReference type="InterPro" id="IPR001461">
    <property type="entry name" value="Aspartic_peptidase_A1"/>
</dbReference>
<dbReference type="InterPro" id="IPR021109">
    <property type="entry name" value="Peptidase_aspartic_dom_sf"/>
</dbReference>
<dbReference type="EMBL" id="DF973525">
    <property type="protein sequence ID" value="GAU33468.1"/>
    <property type="molecule type" value="Genomic_DNA"/>
</dbReference>
<dbReference type="Proteomes" id="UP000242715">
    <property type="component" value="Unassembled WGS sequence"/>
</dbReference>
<dbReference type="GO" id="GO:0004190">
    <property type="term" value="F:aspartic-type endopeptidase activity"/>
    <property type="evidence" value="ECO:0007669"/>
    <property type="project" value="InterPro"/>
</dbReference>
<evidence type="ECO:0000313" key="3">
    <source>
        <dbReference type="Proteomes" id="UP000242715"/>
    </source>
</evidence>
<evidence type="ECO:0000313" key="2">
    <source>
        <dbReference type="EMBL" id="GAU33468.1"/>
    </source>
</evidence>
<sequence>MELMAWQFAICLSSSTTKSSGVLFFGDGPYVFLPRIDVSKFLIFTPLIENPDKSAGPFFHGSLAGDEGEGGTKISTLNPYTIMETSIYNYFVDAFAIEFEDVPKAKAVKPFKLCYKLKDLSVTMVDFVPTVDFVLQNKDDGGVEVTTSIVISGYQLHDNLLQFDLENSRFGFSSSLLFRQTTCANFNFTFST</sequence>